<reference evidence="1" key="1">
    <citation type="journal article" date="2023" name="bioRxiv">
        <title>Improved chromosome-level genome assembly for marigold (Tagetes erecta).</title>
        <authorList>
            <person name="Jiang F."/>
            <person name="Yuan L."/>
            <person name="Wang S."/>
            <person name="Wang H."/>
            <person name="Xu D."/>
            <person name="Wang A."/>
            <person name="Fan W."/>
        </authorList>
    </citation>
    <scope>NUCLEOTIDE SEQUENCE</scope>
    <source>
        <strain evidence="1">WSJ</strain>
        <tissue evidence="1">Leaf</tissue>
    </source>
</reference>
<accession>A0AAD8LGY0</accession>
<protein>
    <submittedName>
        <fullName evidence="1">Uncharacterized protein</fullName>
    </submittedName>
</protein>
<proteinExistence type="predicted"/>
<keyword evidence="2" id="KW-1185">Reference proteome</keyword>
<organism evidence="1 2">
    <name type="scientific">Tagetes erecta</name>
    <name type="common">African marigold</name>
    <dbReference type="NCBI Taxonomy" id="13708"/>
    <lineage>
        <taxon>Eukaryota</taxon>
        <taxon>Viridiplantae</taxon>
        <taxon>Streptophyta</taxon>
        <taxon>Embryophyta</taxon>
        <taxon>Tracheophyta</taxon>
        <taxon>Spermatophyta</taxon>
        <taxon>Magnoliopsida</taxon>
        <taxon>eudicotyledons</taxon>
        <taxon>Gunneridae</taxon>
        <taxon>Pentapetalae</taxon>
        <taxon>asterids</taxon>
        <taxon>campanulids</taxon>
        <taxon>Asterales</taxon>
        <taxon>Asteraceae</taxon>
        <taxon>Asteroideae</taxon>
        <taxon>Heliantheae alliance</taxon>
        <taxon>Tageteae</taxon>
        <taxon>Tagetes</taxon>
    </lineage>
</organism>
<name>A0AAD8LGY0_TARER</name>
<evidence type="ECO:0000313" key="1">
    <source>
        <dbReference type="EMBL" id="KAK1441307.1"/>
    </source>
</evidence>
<dbReference type="EMBL" id="JAUHHV010000001">
    <property type="protein sequence ID" value="KAK1441307.1"/>
    <property type="molecule type" value="Genomic_DNA"/>
</dbReference>
<dbReference type="Proteomes" id="UP001229421">
    <property type="component" value="Unassembled WGS sequence"/>
</dbReference>
<dbReference type="AlphaFoldDB" id="A0AAD8LGY0"/>
<evidence type="ECO:0000313" key="2">
    <source>
        <dbReference type="Proteomes" id="UP001229421"/>
    </source>
</evidence>
<gene>
    <name evidence="1" type="ORF">QVD17_07154</name>
</gene>
<sequence length="97" mass="10906">MALVSTFPLHIGFESYSILVFPASYEGTTFYANCVCRSLYITCSFSIQGSLINPDVSPTQIRRLFYMGELPREGWTELKKGLCGIFCEVKNVMQAFA</sequence>
<comment type="caution">
    <text evidence="1">The sequence shown here is derived from an EMBL/GenBank/DDBJ whole genome shotgun (WGS) entry which is preliminary data.</text>
</comment>